<gene>
    <name evidence="2" type="ORF">RRG08_065148</name>
</gene>
<evidence type="ECO:0000313" key="3">
    <source>
        <dbReference type="Proteomes" id="UP001283361"/>
    </source>
</evidence>
<sequence length="99" mass="10879">MDRPGRSPFVSKLQLSRAREKTRNSQVSASWYRDWISSDELNPTRSIPNEPTDPSDPAIPNEQRASACSRIPSCSGSGGIHSQISRAEPSFTLSLGPEH</sequence>
<feature type="region of interest" description="Disordered" evidence="1">
    <location>
        <begin position="39"/>
        <end position="99"/>
    </location>
</feature>
<feature type="compositionally biased region" description="Polar residues" evidence="1">
    <location>
        <begin position="72"/>
        <end position="85"/>
    </location>
</feature>
<feature type="region of interest" description="Disordered" evidence="1">
    <location>
        <begin position="1"/>
        <end position="25"/>
    </location>
</feature>
<feature type="compositionally biased region" description="Polar residues" evidence="1">
    <location>
        <begin position="39"/>
        <end position="49"/>
    </location>
</feature>
<dbReference type="EMBL" id="JAWDGP010004802">
    <property type="protein sequence ID" value="KAK3761934.1"/>
    <property type="molecule type" value="Genomic_DNA"/>
</dbReference>
<keyword evidence="3" id="KW-1185">Reference proteome</keyword>
<protein>
    <submittedName>
        <fullName evidence="2">Uncharacterized protein</fullName>
    </submittedName>
</protein>
<comment type="caution">
    <text evidence="2">The sequence shown here is derived from an EMBL/GenBank/DDBJ whole genome shotgun (WGS) entry which is preliminary data.</text>
</comment>
<evidence type="ECO:0000313" key="2">
    <source>
        <dbReference type="EMBL" id="KAK3761934.1"/>
    </source>
</evidence>
<accession>A0AAE0Z325</accession>
<dbReference type="Proteomes" id="UP001283361">
    <property type="component" value="Unassembled WGS sequence"/>
</dbReference>
<proteinExistence type="predicted"/>
<evidence type="ECO:0000256" key="1">
    <source>
        <dbReference type="SAM" id="MobiDB-lite"/>
    </source>
</evidence>
<name>A0AAE0Z325_9GAST</name>
<dbReference type="AlphaFoldDB" id="A0AAE0Z325"/>
<reference evidence="2" key="1">
    <citation type="journal article" date="2023" name="G3 (Bethesda)">
        <title>A reference genome for the long-term kleptoplast-retaining sea slug Elysia crispata morphotype clarki.</title>
        <authorList>
            <person name="Eastman K.E."/>
            <person name="Pendleton A.L."/>
            <person name="Shaikh M.A."/>
            <person name="Suttiyut T."/>
            <person name="Ogas R."/>
            <person name="Tomko P."/>
            <person name="Gavelis G."/>
            <person name="Widhalm J.R."/>
            <person name="Wisecaver J.H."/>
        </authorList>
    </citation>
    <scope>NUCLEOTIDE SEQUENCE</scope>
    <source>
        <strain evidence="2">ECLA1</strain>
    </source>
</reference>
<organism evidence="2 3">
    <name type="scientific">Elysia crispata</name>
    <name type="common">lettuce slug</name>
    <dbReference type="NCBI Taxonomy" id="231223"/>
    <lineage>
        <taxon>Eukaryota</taxon>
        <taxon>Metazoa</taxon>
        <taxon>Spiralia</taxon>
        <taxon>Lophotrochozoa</taxon>
        <taxon>Mollusca</taxon>
        <taxon>Gastropoda</taxon>
        <taxon>Heterobranchia</taxon>
        <taxon>Euthyneura</taxon>
        <taxon>Panpulmonata</taxon>
        <taxon>Sacoglossa</taxon>
        <taxon>Placobranchoidea</taxon>
        <taxon>Plakobranchidae</taxon>
        <taxon>Elysia</taxon>
    </lineage>
</organism>